<dbReference type="EMBL" id="VMHH01000009">
    <property type="protein sequence ID" value="TSJ71982.1"/>
    <property type="molecule type" value="Genomic_DNA"/>
</dbReference>
<feature type="coiled-coil region" evidence="1">
    <location>
        <begin position="226"/>
        <end position="260"/>
    </location>
</feature>
<feature type="transmembrane region" description="Helical" evidence="2">
    <location>
        <begin position="47"/>
        <end position="64"/>
    </location>
</feature>
<evidence type="ECO:0000256" key="2">
    <source>
        <dbReference type="SAM" id="Phobius"/>
    </source>
</evidence>
<keyword evidence="2" id="KW-0472">Membrane</keyword>
<proteinExistence type="predicted"/>
<keyword evidence="1" id="KW-0175">Coiled coil</keyword>
<evidence type="ECO:0008006" key="5">
    <source>
        <dbReference type="Google" id="ProtNLM"/>
    </source>
</evidence>
<reference evidence="3 4" key="1">
    <citation type="submission" date="2019-07" db="EMBL/GenBank/DDBJ databases">
        <title>Draft genome of Corynebacterium godavarianum and other related strains.</title>
        <authorList>
            <person name="Bernier A.-M."/>
            <person name="Bernard K."/>
        </authorList>
    </citation>
    <scope>NUCLEOTIDE SEQUENCE [LARGE SCALE GENOMIC DNA]</scope>
    <source>
        <strain evidence="3 4">LMG 29598</strain>
    </source>
</reference>
<keyword evidence="4" id="KW-1185">Reference proteome</keyword>
<sequence length="278" mass="32536">MINRQLAMQVREASNIAQEHEQYLSRWAALKSQLRRPRSLPQITSDVLKWAFVVSLLLWAVHAYKSWARLRTYKRTMAEWEEYAESEASFVATLNDISEEEAREIVDNYSTRPGDPPFYFPESVLEMLFFIVIGGILIFGLIFGTLYLYNKNLNTLNRALFGRENASRRAKNRATEAQMQQYAQQLGELRQRYNSLGFPDVYFSSAVLRRIGEYVAAGRAQNFSQAANLYEQDEKHNRQLAEARRAQNQLTEQLERHHHTQMMSDMWLQASIDDLKRR</sequence>
<keyword evidence="2" id="KW-0812">Transmembrane</keyword>
<name>A0ABY3DZ50_9CORY</name>
<organism evidence="3 4">
    <name type="scientific">Corynebacterium godavarianum</name>
    <dbReference type="NCBI Taxonomy" id="2054421"/>
    <lineage>
        <taxon>Bacteria</taxon>
        <taxon>Bacillati</taxon>
        <taxon>Actinomycetota</taxon>
        <taxon>Actinomycetes</taxon>
        <taxon>Mycobacteriales</taxon>
        <taxon>Corynebacteriaceae</taxon>
        <taxon>Corynebacterium</taxon>
    </lineage>
</organism>
<keyword evidence="2" id="KW-1133">Transmembrane helix</keyword>
<evidence type="ECO:0000256" key="1">
    <source>
        <dbReference type="SAM" id="Coils"/>
    </source>
</evidence>
<comment type="caution">
    <text evidence="3">The sequence shown here is derived from an EMBL/GenBank/DDBJ whole genome shotgun (WGS) entry which is preliminary data.</text>
</comment>
<evidence type="ECO:0000313" key="4">
    <source>
        <dbReference type="Proteomes" id="UP000320747"/>
    </source>
</evidence>
<dbReference type="RefSeq" id="WP_154880211.1">
    <property type="nucleotide sequence ID" value="NZ_JAADJX010000001.1"/>
</dbReference>
<dbReference type="Proteomes" id="UP000320747">
    <property type="component" value="Unassembled WGS sequence"/>
</dbReference>
<evidence type="ECO:0000313" key="3">
    <source>
        <dbReference type="EMBL" id="TSJ71982.1"/>
    </source>
</evidence>
<feature type="transmembrane region" description="Helical" evidence="2">
    <location>
        <begin position="127"/>
        <end position="149"/>
    </location>
</feature>
<accession>A0ABY3DZ50</accession>
<protein>
    <recommendedName>
        <fullName evidence="5">DUF4129 domain-containing protein</fullName>
    </recommendedName>
</protein>
<gene>
    <name evidence="3" type="ORF">FPH17_09555</name>
</gene>